<gene>
    <name evidence="1" type="ORF">EgrG_002022800</name>
</gene>
<dbReference type="EMBL" id="LK028585">
    <property type="protein sequence ID" value="CDS21935.1"/>
    <property type="molecule type" value="Genomic_DNA"/>
</dbReference>
<sequence>MSLSCVEWKYPRHFDPEVCDNHSSDDPHHFTLSTECGRQTNCCTIAYTASSVLCNVMQLSFIELIDHQDHATHFYCFFL</sequence>
<evidence type="ECO:0000313" key="1">
    <source>
        <dbReference type="EMBL" id="CDS21935.1"/>
    </source>
</evidence>
<dbReference type="Proteomes" id="UP000492820">
    <property type="component" value="Unassembled WGS sequence"/>
</dbReference>
<reference evidence="1" key="2">
    <citation type="submission" date="2014-06" db="EMBL/GenBank/DDBJ databases">
        <authorList>
            <person name="Aslett M."/>
        </authorList>
    </citation>
    <scope>NUCLEOTIDE SEQUENCE</scope>
</reference>
<protein>
    <submittedName>
        <fullName evidence="1 3">Uncharacterized protein</fullName>
    </submittedName>
</protein>
<organism evidence="1">
    <name type="scientific">Echinococcus granulosus</name>
    <name type="common">Hydatid tapeworm</name>
    <dbReference type="NCBI Taxonomy" id="6210"/>
    <lineage>
        <taxon>Eukaryota</taxon>
        <taxon>Metazoa</taxon>
        <taxon>Spiralia</taxon>
        <taxon>Lophotrochozoa</taxon>
        <taxon>Platyhelminthes</taxon>
        <taxon>Cestoda</taxon>
        <taxon>Eucestoda</taxon>
        <taxon>Cyclophyllidea</taxon>
        <taxon>Taeniidae</taxon>
        <taxon>Echinococcus</taxon>
        <taxon>Echinococcus granulosus group</taxon>
    </lineage>
</organism>
<name>A0A068WW57_ECHGR</name>
<evidence type="ECO:0000313" key="3">
    <source>
        <dbReference type="WBParaSite" id="EgrG_002022800"/>
    </source>
</evidence>
<accession>A0A068WW57</accession>
<dbReference type="WBParaSite" id="EgrG_002022800">
    <property type="protein sequence ID" value="EgrG_002022800"/>
    <property type="gene ID" value="EgrG_002022800"/>
</dbReference>
<reference evidence="3" key="3">
    <citation type="submission" date="2020-10" db="UniProtKB">
        <authorList>
            <consortium name="WormBaseParasite"/>
        </authorList>
    </citation>
    <scope>IDENTIFICATION</scope>
</reference>
<reference evidence="1 2" key="1">
    <citation type="journal article" date="2013" name="Nature">
        <title>The genomes of four tapeworm species reveal adaptations to parasitism.</title>
        <authorList>
            <person name="Tsai I.J."/>
            <person name="Zarowiecki M."/>
            <person name="Holroyd N."/>
            <person name="Garciarrubio A."/>
            <person name="Sanchez-Flores A."/>
            <person name="Brooks K.L."/>
            <person name="Tracey A."/>
            <person name="Bobes R.J."/>
            <person name="Fragoso G."/>
            <person name="Sciutto E."/>
            <person name="Aslett M."/>
            <person name="Beasley H."/>
            <person name="Bennett H.M."/>
            <person name="Cai J."/>
            <person name="Camicia F."/>
            <person name="Clark R."/>
            <person name="Cucher M."/>
            <person name="De Silva N."/>
            <person name="Day T.A."/>
            <person name="Deplazes P."/>
            <person name="Estrada K."/>
            <person name="Fernandez C."/>
            <person name="Holland P.W."/>
            <person name="Hou J."/>
            <person name="Hu S."/>
            <person name="Huckvale T."/>
            <person name="Hung S.S."/>
            <person name="Kamenetzky L."/>
            <person name="Keane J.A."/>
            <person name="Kiss F."/>
            <person name="Koziol U."/>
            <person name="Lambert O."/>
            <person name="Liu K."/>
            <person name="Luo X."/>
            <person name="Luo Y."/>
            <person name="Macchiaroli N."/>
            <person name="Nichol S."/>
            <person name="Paps J."/>
            <person name="Parkinson J."/>
            <person name="Pouchkina-Stantcheva N."/>
            <person name="Riddiford N."/>
            <person name="Rosenzvit M."/>
            <person name="Salinas G."/>
            <person name="Wasmuth J.D."/>
            <person name="Zamanian M."/>
            <person name="Zheng Y."/>
            <person name="Cai X."/>
            <person name="Soberon X."/>
            <person name="Olson P.D."/>
            <person name="Laclette J.P."/>
            <person name="Brehm K."/>
            <person name="Berriman M."/>
            <person name="Garciarrubio A."/>
            <person name="Bobes R.J."/>
            <person name="Fragoso G."/>
            <person name="Sanchez-Flores A."/>
            <person name="Estrada K."/>
            <person name="Cevallos M.A."/>
            <person name="Morett E."/>
            <person name="Gonzalez V."/>
            <person name="Portillo T."/>
            <person name="Ochoa-Leyva A."/>
            <person name="Jose M.V."/>
            <person name="Sciutto E."/>
            <person name="Landa A."/>
            <person name="Jimenez L."/>
            <person name="Valdes V."/>
            <person name="Carrero J.C."/>
            <person name="Larralde C."/>
            <person name="Morales-Montor J."/>
            <person name="Limon-Lason J."/>
            <person name="Soberon X."/>
            <person name="Laclette J.P."/>
        </authorList>
    </citation>
    <scope>NUCLEOTIDE SEQUENCE [LARGE SCALE GENOMIC DNA]</scope>
</reference>
<evidence type="ECO:0000313" key="2">
    <source>
        <dbReference type="Proteomes" id="UP000492820"/>
    </source>
</evidence>
<proteinExistence type="predicted"/>
<dbReference type="AlphaFoldDB" id="A0A068WW57"/>